<keyword evidence="6 7" id="KW-0472">Membrane</keyword>
<dbReference type="PANTHER" id="PTHR43731:SF14">
    <property type="entry name" value="PRESENILIN-ASSOCIATED RHOMBOID-LIKE PROTEIN, MITOCHONDRIAL"/>
    <property type="match status" value="1"/>
</dbReference>
<keyword evidence="5 7" id="KW-1133">Transmembrane helix</keyword>
<gene>
    <name evidence="9" type="ORF">E0486_06360</name>
</gene>
<feature type="domain" description="Peptidase S54 rhomboid" evidence="8">
    <location>
        <begin position="35"/>
        <end position="187"/>
    </location>
</feature>
<dbReference type="OrthoDB" id="9807874at2"/>
<feature type="transmembrane region" description="Helical" evidence="7">
    <location>
        <begin position="135"/>
        <end position="159"/>
    </location>
</feature>
<comment type="caution">
    <text evidence="9">The sequence shown here is derived from an EMBL/GenBank/DDBJ whole genome shotgun (WGS) entry which is preliminary data.</text>
</comment>
<evidence type="ECO:0000256" key="1">
    <source>
        <dbReference type="ARBA" id="ARBA00004141"/>
    </source>
</evidence>
<dbReference type="Gene3D" id="1.20.1540.10">
    <property type="entry name" value="Rhomboid-like"/>
    <property type="match status" value="1"/>
</dbReference>
<dbReference type="GO" id="GO:0006508">
    <property type="term" value="P:proteolysis"/>
    <property type="evidence" value="ECO:0007669"/>
    <property type="project" value="UniProtKB-KW"/>
</dbReference>
<evidence type="ECO:0000256" key="2">
    <source>
        <dbReference type="ARBA" id="ARBA00009045"/>
    </source>
</evidence>
<evidence type="ECO:0000256" key="7">
    <source>
        <dbReference type="SAM" id="Phobius"/>
    </source>
</evidence>
<dbReference type="GO" id="GO:0004252">
    <property type="term" value="F:serine-type endopeptidase activity"/>
    <property type="evidence" value="ECO:0007669"/>
    <property type="project" value="InterPro"/>
</dbReference>
<dbReference type="AlphaFoldDB" id="A0A4V2WMY9"/>
<dbReference type="EMBL" id="SKFH01000007">
    <property type="protein sequence ID" value="TCZ73392.1"/>
    <property type="molecule type" value="Genomic_DNA"/>
</dbReference>
<reference evidence="9 10" key="1">
    <citation type="submission" date="2019-03" db="EMBL/GenBank/DDBJ databases">
        <authorList>
            <person name="Kim M.K.M."/>
        </authorList>
    </citation>
    <scope>NUCLEOTIDE SEQUENCE [LARGE SCALE GENOMIC DNA]</scope>
    <source>
        <strain evidence="9 10">17J68-15</strain>
    </source>
</reference>
<dbReference type="InterPro" id="IPR022764">
    <property type="entry name" value="Peptidase_S54_rhomboid_dom"/>
</dbReference>
<sequence length="208" mass="23251">MTIGIMILTVLVSIGAFSSPKIMEDLIFYPPAVGRGQWYRFFTSGLIHADYFHLGFNMYALFLFGRNVELAFGYIFGDYGKWVYLLLYVLALLAALLPTYNRNKDNYAYRGLGASGAVSAVIFASILIDPTAKMGLIFIPVLVPGFVFGPLYLLVSTYLDKRGGGNVNHSAHIWGALFGIGFLILACRMVEFPIVQSFLQEVKRYRWG</sequence>
<proteinExistence type="inferred from homology"/>
<dbReference type="InterPro" id="IPR035952">
    <property type="entry name" value="Rhomboid-like_sf"/>
</dbReference>
<keyword evidence="3 7" id="KW-0812">Transmembrane</keyword>
<keyword evidence="9" id="KW-0645">Protease</keyword>
<evidence type="ECO:0000256" key="4">
    <source>
        <dbReference type="ARBA" id="ARBA00022801"/>
    </source>
</evidence>
<evidence type="ECO:0000256" key="5">
    <source>
        <dbReference type="ARBA" id="ARBA00022989"/>
    </source>
</evidence>
<comment type="subcellular location">
    <subcellularLocation>
        <location evidence="1">Membrane</location>
        <topology evidence="1">Multi-pass membrane protein</topology>
    </subcellularLocation>
</comment>
<evidence type="ECO:0000313" key="9">
    <source>
        <dbReference type="EMBL" id="TCZ73392.1"/>
    </source>
</evidence>
<evidence type="ECO:0000313" key="10">
    <source>
        <dbReference type="Proteomes" id="UP000295164"/>
    </source>
</evidence>
<keyword evidence="10" id="KW-1185">Reference proteome</keyword>
<protein>
    <submittedName>
        <fullName evidence="9">Rhomboid family intramembrane serine protease</fullName>
    </submittedName>
</protein>
<dbReference type="Proteomes" id="UP000295164">
    <property type="component" value="Unassembled WGS sequence"/>
</dbReference>
<evidence type="ECO:0000256" key="6">
    <source>
        <dbReference type="ARBA" id="ARBA00023136"/>
    </source>
</evidence>
<evidence type="ECO:0000256" key="3">
    <source>
        <dbReference type="ARBA" id="ARBA00022692"/>
    </source>
</evidence>
<name>A0A4V2WMY9_9BACT</name>
<comment type="similarity">
    <text evidence="2">Belongs to the peptidase S54 family.</text>
</comment>
<accession>A0A4V2WMY9</accession>
<feature type="transmembrane region" description="Helical" evidence="7">
    <location>
        <begin position="107"/>
        <end position="128"/>
    </location>
</feature>
<organism evidence="9 10">
    <name type="scientific">Flaviaesturariibacter aridisoli</name>
    <dbReference type="NCBI Taxonomy" id="2545761"/>
    <lineage>
        <taxon>Bacteria</taxon>
        <taxon>Pseudomonadati</taxon>
        <taxon>Bacteroidota</taxon>
        <taxon>Chitinophagia</taxon>
        <taxon>Chitinophagales</taxon>
        <taxon>Chitinophagaceae</taxon>
        <taxon>Flaviaestuariibacter</taxon>
    </lineage>
</organism>
<dbReference type="SUPFAM" id="SSF144091">
    <property type="entry name" value="Rhomboid-like"/>
    <property type="match status" value="1"/>
</dbReference>
<feature type="transmembrane region" description="Helical" evidence="7">
    <location>
        <begin position="42"/>
        <end position="62"/>
    </location>
</feature>
<evidence type="ECO:0000259" key="8">
    <source>
        <dbReference type="Pfam" id="PF01694"/>
    </source>
</evidence>
<dbReference type="InterPro" id="IPR050925">
    <property type="entry name" value="Rhomboid_protease_S54"/>
</dbReference>
<dbReference type="Pfam" id="PF01694">
    <property type="entry name" value="Rhomboid"/>
    <property type="match status" value="1"/>
</dbReference>
<feature type="transmembrane region" description="Helical" evidence="7">
    <location>
        <begin position="171"/>
        <end position="190"/>
    </location>
</feature>
<dbReference type="PANTHER" id="PTHR43731">
    <property type="entry name" value="RHOMBOID PROTEASE"/>
    <property type="match status" value="1"/>
</dbReference>
<dbReference type="GO" id="GO:0016020">
    <property type="term" value="C:membrane"/>
    <property type="evidence" value="ECO:0007669"/>
    <property type="project" value="UniProtKB-SubCell"/>
</dbReference>
<keyword evidence="4" id="KW-0378">Hydrolase</keyword>